<protein>
    <submittedName>
        <fullName evidence="2">Uncharacterized protein</fullName>
    </submittedName>
</protein>
<dbReference type="Proteomes" id="UP001472677">
    <property type="component" value="Unassembled WGS sequence"/>
</dbReference>
<sequence>MVFLLSLPTSRSRSCSGVNGIHVESHTKLASLAGTQDYAVPPPLVDHSKSITYVVWLSHTPLRYVEPYFGGVAMTAYGSQALISGSLAILLITEVMLAISIVVGSGTSIVFLVSAYRQDRFMPEQSDADEKYGCFVPLALF</sequence>
<evidence type="ECO:0000313" key="3">
    <source>
        <dbReference type="Proteomes" id="UP001472677"/>
    </source>
</evidence>
<comment type="caution">
    <text evidence="2">The sequence shown here is derived from an EMBL/GenBank/DDBJ whole genome shotgun (WGS) entry which is preliminary data.</text>
</comment>
<evidence type="ECO:0000256" key="1">
    <source>
        <dbReference type="SAM" id="Phobius"/>
    </source>
</evidence>
<gene>
    <name evidence="2" type="ORF">V6N12_071372</name>
</gene>
<keyword evidence="1" id="KW-0472">Membrane</keyword>
<reference evidence="2 3" key="1">
    <citation type="journal article" date="2024" name="G3 (Bethesda)">
        <title>Genome assembly of Hibiscus sabdariffa L. provides insights into metabolisms of medicinal natural products.</title>
        <authorList>
            <person name="Kim T."/>
        </authorList>
    </citation>
    <scope>NUCLEOTIDE SEQUENCE [LARGE SCALE GENOMIC DNA]</scope>
    <source>
        <strain evidence="2">TK-2024</strain>
        <tissue evidence="2">Old leaves</tissue>
    </source>
</reference>
<feature type="transmembrane region" description="Helical" evidence="1">
    <location>
        <begin position="87"/>
        <end position="113"/>
    </location>
</feature>
<accession>A0ABR2FJW4</accession>
<name>A0ABR2FJW4_9ROSI</name>
<proteinExistence type="predicted"/>
<organism evidence="2 3">
    <name type="scientific">Hibiscus sabdariffa</name>
    <name type="common">roselle</name>
    <dbReference type="NCBI Taxonomy" id="183260"/>
    <lineage>
        <taxon>Eukaryota</taxon>
        <taxon>Viridiplantae</taxon>
        <taxon>Streptophyta</taxon>
        <taxon>Embryophyta</taxon>
        <taxon>Tracheophyta</taxon>
        <taxon>Spermatophyta</taxon>
        <taxon>Magnoliopsida</taxon>
        <taxon>eudicotyledons</taxon>
        <taxon>Gunneridae</taxon>
        <taxon>Pentapetalae</taxon>
        <taxon>rosids</taxon>
        <taxon>malvids</taxon>
        <taxon>Malvales</taxon>
        <taxon>Malvaceae</taxon>
        <taxon>Malvoideae</taxon>
        <taxon>Hibiscus</taxon>
    </lineage>
</organism>
<keyword evidence="1" id="KW-1133">Transmembrane helix</keyword>
<keyword evidence="3" id="KW-1185">Reference proteome</keyword>
<evidence type="ECO:0000313" key="2">
    <source>
        <dbReference type="EMBL" id="KAK8581131.1"/>
    </source>
</evidence>
<keyword evidence="1" id="KW-0812">Transmembrane</keyword>
<dbReference type="EMBL" id="JBBPBM010000006">
    <property type="protein sequence ID" value="KAK8581131.1"/>
    <property type="molecule type" value="Genomic_DNA"/>
</dbReference>